<keyword evidence="2" id="KW-1185">Reference proteome</keyword>
<dbReference type="OrthoDB" id="1884788at2759"/>
<comment type="caution">
    <text evidence="1">The sequence shown here is derived from an EMBL/GenBank/DDBJ whole genome shotgun (WGS) entry which is preliminary data.</text>
</comment>
<name>A0A9N9IFQ0_9GLOM</name>
<reference evidence="1" key="1">
    <citation type="submission" date="2021-06" db="EMBL/GenBank/DDBJ databases">
        <authorList>
            <person name="Kallberg Y."/>
            <person name="Tangrot J."/>
            <person name="Rosling A."/>
        </authorList>
    </citation>
    <scope>NUCLEOTIDE SEQUENCE</scope>
    <source>
        <strain evidence="1">IN212</strain>
    </source>
</reference>
<dbReference type="Proteomes" id="UP000789396">
    <property type="component" value="Unassembled WGS sequence"/>
</dbReference>
<feature type="non-terminal residue" evidence="1">
    <location>
        <position position="163"/>
    </location>
</feature>
<dbReference type="EMBL" id="CAJVPZ010029004">
    <property type="protein sequence ID" value="CAG8732996.1"/>
    <property type="molecule type" value="Genomic_DNA"/>
</dbReference>
<sequence length="163" mass="18894">AKKIKWCDLCHNDEKSIVGRRMLALIDIRLHQAFPEHQNHPLVVDLHDPLSNDGIASYKQFQDVYQLDVVQYQSGNSDKQHNFRTILLHLRDSESTFDDWRLLTTQFNEAIYILPQKVDVDEINISKLRSLNRPIARIHTVHTSNEVSKTNSDIAKGLEARLL</sequence>
<gene>
    <name evidence="1" type="ORF">RFULGI_LOCUS12288</name>
</gene>
<evidence type="ECO:0000313" key="1">
    <source>
        <dbReference type="EMBL" id="CAG8732996.1"/>
    </source>
</evidence>
<proteinExistence type="predicted"/>
<feature type="non-terminal residue" evidence="1">
    <location>
        <position position="1"/>
    </location>
</feature>
<organism evidence="1 2">
    <name type="scientific">Racocetra fulgida</name>
    <dbReference type="NCBI Taxonomy" id="60492"/>
    <lineage>
        <taxon>Eukaryota</taxon>
        <taxon>Fungi</taxon>
        <taxon>Fungi incertae sedis</taxon>
        <taxon>Mucoromycota</taxon>
        <taxon>Glomeromycotina</taxon>
        <taxon>Glomeromycetes</taxon>
        <taxon>Diversisporales</taxon>
        <taxon>Gigasporaceae</taxon>
        <taxon>Racocetra</taxon>
    </lineage>
</organism>
<dbReference type="AlphaFoldDB" id="A0A9N9IFQ0"/>
<protein>
    <submittedName>
        <fullName evidence="1">5212_t:CDS:1</fullName>
    </submittedName>
</protein>
<evidence type="ECO:0000313" key="2">
    <source>
        <dbReference type="Proteomes" id="UP000789396"/>
    </source>
</evidence>
<accession>A0A9N9IFQ0</accession>